<dbReference type="EMBL" id="KT221033">
    <property type="protein sequence ID" value="AKY02164.1"/>
    <property type="molecule type" value="Genomic_DNA"/>
</dbReference>
<gene>
    <name evidence="2" type="ORF">SF1_150</name>
</gene>
<name>A0A0K1Y594_9CAUD</name>
<feature type="region of interest" description="Disordered" evidence="1">
    <location>
        <begin position="34"/>
        <end position="68"/>
    </location>
</feature>
<accession>A0A0K1Y594</accession>
<sequence>MSTPAEGSIVITDPYEIPQTEETVNENGDTVVTGYPSDGAIPVGAPADTTGDQVPGPPPGAGDVPMGA</sequence>
<evidence type="ECO:0000313" key="3">
    <source>
        <dbReference type="Proteomes" id="UP000201570"/>
    </source>
</evidence>
<organism evidence="2 3">
    <name type="scientific">Streptomyces phage SF1</name>
    <dbReference type="NCBI Taxonomy" id="1690817"/>
    <lineage>
        <taxon>Viruses</taxon>
        <taxon>Duplodnaviria</taxon>
        <taxon>Heunggongvirae</taxon>
        <taxon>Uroviricota</taxon>
        <taxon>Caudoviricetes</taxon>
        <taxon>Sfunavirus</taxon>
        <taxon>Sfunavirus SF1</taxon>
    </lineage>
</organism>
<keyword evidence="3" id="KW-1185">Reference proteome</keyword>
<proteinExistence type="predicted"/>
<evidence type="ECO:0000256" key="1">
    <source>
        <dbReference type="SAM" id="MobiDB-lite"/>
    </source>
</evidence>
<dbReference type="Proteomes" id="UP000201570">
    <property type="component" value="Segment"/>
</dbReference>
<reference evidence="2 3" key="1">
    <citation type="submission" date="2015-06" db="EMBL/GenBank/DDBJ databases">
        <title>Complete genomic sequence analysis of Two virulent actinophages of Streptomyces flavovirens.</title>
        <authorList>
            <person name="Sharaf A."/>
            <person name="Marie E."/>
            <person name="ElBaz R."/>
            <person name="Elmaghraby I."/>
            <person name="Mercati F."/>
        </authorList>
    </citation>
    <scope>NUCLEOTIDE SEQUENCE [LARGE SCALE GENOMIC DNA]</scope>
</reference>
<dbReference type="KEGG" id="vg:26626347"/>
<evidence type="ECO:0000313" key="2">
    <source>
        <dbReference type="EMBL" id="AKY02164.1"/>
    </source>
</evidence>
<dbReference type="GeneID" id="26626347"/>
<dbReference type="RefSeq" id="YP_009199263.1">
    <property type="nucleotide sequence ID" value="NC_028807.1"/>
</dbReference>
<protein>
    <submittedName>
        <fullName evidence="2">Uncharacterized protein</fullName>
    </submittedName>
</protein>